<dbReference type="PANTHER" id="PTHR30441">
    <property type="entry name" value="DUF748 DOMAIN-CONTAINING PROTEIN"/>
    <property type="match status" value="1"/>
</dbReference>
<feature type="transmembrane region" description="Helical" evidence="2">
    <location>
        <begin position="12"/>
        <end position="34"/>
    </location>
</feature>
<dbReference type="InterPro" id="IPR007844">
    <property type="entry name" value="AsmA"/>
</dbReference>
<keyword evidence="2" id="KW-0472">Membrane</keyword>
<keyword evidence="2" id="KW-0812">Transmembrane</keyword>
<dbReference type="EMBL" id="BAABFT010000005">
    <property type="protein sequence ID" value="GAA4322067.1"/>
    <property type="molecule type" value="Genomic_DNA"/>
</dbReference>
<evidence type="ECO:0000259" key="3">
    <source>
        <dbReference type="Pfam" id="PF05170"/>
    </source>
</evidence>
<feature type="domain" description="AsmA" evidence="3">
    <location>
        <begin position="11"/>
        <end position="177"/>
    </location>
</feature>
<dbReference type="PANTHER" id="PTHR30441:SF8">
    <property type="entry name" value="DUF748 DOMAIN-CONTAINING PROTEIN"/>
    <property type="match status" value="1"/>
</dbReference>
<dbReference type="Pfam" id="PF05170">
    <property type="entry name" value="AsmA"/>
    <property type="match status" value="1"/>
</dbReference>
<reference evidence="5" key="1">
    <citation type="journal article" date="2019" name="Int. J. Syst. Evol. Microbiol.">
        <title>The Global Catalogue of Microorganisms (GCM) 10K type strain sequencing project: providing services to taxonomists for standard genome sequencing and annotation.</title>
        <authorList>
            <consortium name="The Broad Institute Genomics Platform"/>
            <consortium name="The Broad Institute Genome Sequencing Center for Infectious Disease"/>
            <person name="Wu L."/>
            <person name="Ma J."/>
        </authorList>
    </citation>
    <scope>NUCLEOTIDE SEQUENCE [LARGE SCALE GENOMIC DNA]</scope>
    <source>
        <strain evidence="5">JCM 17705</strain>
    </source>
</reference>
<evidence type="ECO:0000256" key="2">
    <source>
        <dbReference type="SAM" id="Phobius"/>
    </source>
</evidence>
<sequence>MPVPVKKILLKTLKISAVTIVSLFALMFLLPYLFPETVTQKIKQWAGNSINGKISFTETHLSFFKKFPSLTLTLNDFALNGSAPFDHDTLVSAKEVSLAIDISSVFKSKININKIYLSNAFFNIQVDSSGKANYNVYKSAGAKAANPADTASASLGIEQILVENSRLVYNDRSMPMLINARGFNYKGSGDLSKDVFDLYSHTDASSVDFSYGGKAYVVNKKVNADLVTSINTKSLAFAFQKNDLLINQLPVNFKGRFEFLKDGYDMDFRVRSDQNDLSDIFTAIPDEYAKLANGIDINGNGIIQLNLTGKYIAAKNIMPDLSLSMNIRNGYVANKSTPAPVKNLYLNMDVKLPGLNPDSLNLNIDSVYFNIGKDYFGSVIKVHGTKSPYIFAKINTEIDLEQWYKVFGIKPFQVKGRYSLHMLADGKYTTGIRKSGLRQKVDTVITSIPKFTLRSKFRNGYVKYTKLPEALKNISFDLNAACRDHDIANATMDVSNLNAEALNNYIKGYLKLSNKAGALINAGIKAKFRLDDIKKFYPLDSIDIRGDLNADVQTKGRYIPARRIFPVTNAHVAWVNGYVQTKYYPHPVHDIQVSTDIYNNTGSLKGLKVNIKPVSFKFEGQPFVLRANLRNFDDLDYQIASNGSLDIGRIYRVFAMKGYDVKGFISTNFSLKGKQSDATAGHYDKLANSGSMKVKDLTLRSELFPKPFVIKTGVFSFNQDKMNFDQFRAKYGKSTIVLNGALSNVIAYAVQPKSPLKGEFSLNSDLIIADDFMAFAGMPAPAKPSKASGVILVPQNLDLQFKANVKKVKYNGLDVSDAKGQMNISNGQIILKQTGFSLIGAPMVMDATYGSLTPQKAFFDYRIDAKEFDIQRAYKEIKLFHDMASSAKYIQGNVSLNYQLSGKLNGDMMPIYPSLKGGGVLSVKKVKVRGFKLFNAVGKETGRDSLGKGDISKVDMKTSIANNIITIERTKMRMAGFRPRIEGQVSFSGNLNLKFRLGLPPFGIFGIPMTITGTQEKPKVRLGRGKKEDELQEEKEEE</sequence>
<organism evidence="4 5">
    <name type="scientific">Mucilaginibacter gynuensis</name>
    <dbReference type="NCBI Taxonomy" id="1302236"/>
    <lineage>
        <taxon>Bacteria</taxon>
        <taxon>Pseudomonadati</taxon>
        <taxon>Bacteroidota</taxon>
        <taxon>Sphingobacteriia</taxon>
        <taxon>Sphingobacteriales</taxon>
        <taxon>Sphingobacteriaceae</taxon>
        <taxon>Mucilaginibacter</taxon>
    </lineage>
</organism>
<dbReference type="Proteomes" id="UP001500582">
    <property type="component" value="Unassembled WGS sequence"/>
</dbReference>
<dbReference type="InterPro" id="IPR052894">
    <property type="entry name" value="AsmA-related"/>
</dbReference>
<comment type="caution">
    <text evidence="4">The sequence shown here is derived from an EMBL/GenBank/DDBJ whole genome shotgun (WGS) entry which is preliminary data.</text>
</comment>
<proteinExistence type="predicted"/>
<evidence type="ECO:0000313" key="5">
    <source>
        <dbReference type="Proteomes" id="UP001500582"/>
    </source>
</evidence>
<keyword evidence="5" id="KW-1185">Reference proteome</keyword>
<accession>A0ABP8GCZ2</accession>
<evidence type="ECO:0000313" key="4">
    <source>
        <dbReference type="EMBL" id="GAA4322067.1"/>
    </source>
</evidence>
<protein>
    <submittedName>
        <fullName evidence="4">AsmA-like C-terminal region-containing protein</fullName>
    </submittedName>
</protein>
<name>A0ABP8GCZ2_9SPHI</name>
<gene>
    <name evidence="4" type="ORF">GCM10023149_22160</name>
</gene>
<keyword evidence="2" id="KW-1133">Transmembrane helix</keyword>
<feature type="region of interest" description="Disordered" evidence="1">
    <location>
        <begin position="1016"/>
        <end position="1038"/>
    </location>
</feature>
<evidence type="ECO:0000256" key="1">
    <source>
        <dbReference type="SAM" id="MobiDB-lite"/>
    </source>
</evidence>